<dbReference type="GO" id="GO:0043811">
    <property type="term" value="F:phosphate:acyl-[acyl carrier protein] acyltransferase activity"/>
    <property type="evidence" value="ECO:0007669"/>
    <property type="project" value="UniProtKB-UniRule"/>
</dbReference>
<evidence type="ECO:0000256" key="8">
    <source>
        <dbReference type="ARBA" id="ARBA00024069"/>
    </source>
</evidence>
<dbReference type="Proteomes" id="UP000190657">
    <property type="component" value="Unassembled WGS sequence"/>
</dbReference>
<comment type="pathway">
    <text evidence="10">Lipid metabolism; phospholipid metabolism.</text>
</comment>
<dbReference type="Gene3D" id="3.40.718.10">
    <property type="entry name" value="Isopropylmalate Dehydrogenase"/>
    <property type="match status" value="1"/>
</dbReference>
<keyword evidence="4 10" id="KW-0808">Transferase</keyword>
<comment type="similarity">
    <text evidence="10">Belongs to the PlsX family.</text>
</comment>
<dbReference type="OrthoDB" id="9806408at2"/>
<evidence type="ECO:0000256" key="9">
    <source>
        <dbReference type="ARBA" id="ARBA00046608"/>
    </source>
</evidence>
<dbReference type="SUPFAM" id="SSF53659">
    <property type="entry name" value="Isocitrate/Isopropylmalate dehydrogenase-like"/>
    <property type="match status" value="1"/>
</dbReference>
<comment type="subunit">
    <text evidence="9 10">Homodimer. Probably interacts with PlsY.</text>
</comment>
<proteinExistence type="inferred from homology"/>
<name>A0A1T4L5Y3_9FIRM</name>
<keyword evidence="5 10" id="KW-0443">Lipid metabolism</keyword>
<comment type="catalytic activity">
    <reaction evidence="1 10">
        <text>a fatty acyl-[ACP] + phosphate = an acyl phosphate + holo-[ACP]</text>
        <dbReference type="Rhea" id="RHEA:42292"/>
        <dbReference type="Rhea" id="RHEA-COMP:9685"/>
        <dbReference type="Rhea" id="RHEA-COMP:14125"/>
        <dbReference type="ChEBI" id="CHEBI:43474"/>
        <dbReference type="ChEBI" id="CHEBI:59918"/>
        <dbReference type="ChEBI" id="CHEBI:64479"/>
        <dbReference type="ChEBI" id="CHEBI:138651"/>
        <dbReference type="EC" id="2.3.1.274"/>
    </reaction>
</comment>
<evidence type="ECO:0000256" key="1">
    <source>
        <dbReference type="ARBA" id="ARBA00001232"/>
    </source>
</evidence>
<organism evidence="11 12">
    <name type="scientific">Eubacterium coprostanoligenes</name>
    <dbReference type="NCBI Taxonomy" id="290054"/>
    <lineage>
        <taxon>Bacteria</taxon>
        <taxon>Bacillati</taxon>
        <taxon>Bacillota</taxon>
        <taxon>Clostridia</taxon>
        <taxon>Eubacteriales</taxon>
        <taxon>Eubacteriaceae</taxon>
        <taxon>Eubacterium</taxon>
    </lineage>
</organism>
<dbReference type="NCBIfam" id="TIGR00182">
    <property type="entry name" value="plsX"/>
    <property type="match status" value="1"/>
</dbReference>
<dbReference type="PANTHER" id="PTHR30100">
    <property type="entry name" value="FATTY ACID/PHOSPHOLIPID SYNTHESIS PROTEIN PLSX"/>
    <property type="match status" value="1"/>
</dbReference>
<evidence type="ECO:0000313" key="12">
    <source>
        <dbReference type="Proteomes" id="UP000190657"/>
    </source>
</evidence>
<dbReference type="AlphaFoldDB" id="A0A1T4L5Y3"/>
<keyword evidence="11" id="KW-0012">Acyltransferase</keyword>
<keyword evidence="6 10" id="KW-0594">Phospholipid biosynthesis</keyword>
<dbReference type="GO" id="GO:0006633">
    <property type="term" value="P:fatty acid biosynthetic process"/>
    <property type="evidence" value="ECO:0007669"/>
    <property type="project" value="UniProtKB-UniRule"/>
</dbReference>
<keyword evidence="7 10" id="KW-1208">Phospholipid metabolism</keyword>
<protein>
    <recommendedName>
        <fullName evidence="8 10">Phosphate acyltransferase</fullName>
        <ecNumber evidence="8 10">2.3.1.274</ecNumber>
    </recommendedName>
    <alternativeName>
        <fullName evidence="10">Acyl-ACP phosphotransacylase</fullName>
    </alternativeName>
    <alternativeName>
        <fullName evidence="10">Acyl-[acyl-carrier-protein]--phosphate acyltransferase</fullName>
    </alternativeName>
    <alternativeName>
        <fullName evidence="10">Phosphate-acyl-ACP acyltransferase</fullName>
    </alternativeName>
</protein>
<dbReference type="RefSeq" id="WP_078768268.1">
    <property type="nucleotide sequence ID" value="NZ_FUWW01000006.1"/>
</dbReference>
<dbReference type="InterPro" id="IPR012281">
    <property type="entry name" value="Phospholipid_synth_PlsX-like"/>
</dbReference>
<dbReference type="STRING" id="290054.SAMN02745114_00781"/>
<keyword evidence="12" id="KW-1185">Reference proteome</keyword>
<evidence type="ECO:0000313" key="11">
    <source>
        <dbReference type="EMBL" id="SJZ50156.1"/>
    </source>
</evidence>
<dbReference type="PANTHER" id="PTHR30100:SF1">
    <property type="entry name" value="PHOSPHATE ACYLTRANSFERASE"/>
    <property type="match status" value="1"/>
</dbReference>
<dbReference type="UniPathway" id="UPA00085"/>
<dbReference type="GO" id="GO:0008654">
    <property type="term" value="P:phospholipid biosynthetic process"/>
    <property type="evidence" value="ECO:0007669"/>
    <property type="project" value="UniProtKB-KW"/>
</dbReference>
<dbReference type="PIRSF" id="PIRSF002465">
    <property type="entry name" value="Phsphlp_syn_PlsX"/>
    <property type="match status" value="1"/>
</dbReference>
<comment type="subcellular location">
    <subcellularLocation>
        <location evidence="10">Cytoplasm</location>
    </subcellularLocation>
    <text evidence="10">Associated with the membrane possibly through PlsY.</text>
</comment>
<evidence type="ECO:0000256" key="3">
    <source>
        <dbReference type="ARBA" id="ARBA00022516"/>
    </source>
</evidence>
<gene>
    <name evidence="10" type="primary">plsX</name>
    <name evidence="11" type="ORF">SAMN02745114_00781</name>
</gene>
<dbReference type="Pfam" id="PF02504">
    <property type="entry name" value="FA_synthesis"/>
    <property type="match status" value="1"/>
</dbReference>
<evidence type="ECO:0000256" key="10">
    <source>
        <dbReference type="HAMAP-Rule" id="MF_00019"/>
    </source>
</evidence>
<sequence length="331" mass="35584">MKIIVDAMGGDNAPLEIIKGTMLAVDEFGIDEAVLLGDENVINSCVKENNITLNNTKVINCTQVIDNCDDAKVVLRGKPDSSMAVGFKLLNDGEGDAFVSAGNTGAITVGATLITKRIKGVKRPAIASVMPSTSKPFVLMDCGANAECKSEYLYQFGLLGSIYMQNIFGVANPTVALANNGTEETKGTPTVKEAYNLMKSAPYNFIGNIEGRQIPFGDADVVVADGFTGNLILKTYEGVAKALMQGIKNAFYKNTLSKLSYLGVRSGINDMKTQFDYKEYGGAVMLGVRKPVIKAHGSADARCFKNAIKQAVMFLQTDLIDKIEKELQSEE</sequence>
<evidence type="ECO:0000256" key="2">
    <source>
        <dbReference type="ARBA" id="ARBA00022490"/>
    </source>
</evidence>
<accession>A0A1T4L5Y3</accession>
<comment type="function">
    <text evidence="10">Catalyzes the reversible formation of acyl-phosphate (acyl-PO(4)) from acyl-[acyl-carrier-protein] (acyl-ACP). This enzyme utilizes acyl-ACP as fatty acyl donor, but not acyl-CoA.</text>
</comment>
<evidence type="ECO:0000256" key="7">
    <source>
        <dbReference type="ARBA" id="ARBA00023264"/>
    </source>
</evidence>
<keyword evidence="2 10" id="KW-0963">Cytoplasm</keyword>
<dbReference type="EC" id="2.3.1.274" evidence="8 10"/>
<dbReference type="InterPro" id="IPR003664">
    <property type="entry name" value="FA_synthesis"/>
</dbReference>
<dbReference type="EMBL" id="FUWW01000006">
    <property type="protein sequence ID" value="SJZ50156.1"/>
    <property type="molecule type" value="Genomic_DNA"/>
</dbReference>
<dbReference type="GO" id="GO:0005737">
    <property type="term" value="C:cytoplasm"/>
    <property type="evidence" value="ECO:0007669"/>
    <property type="project" value="UniProtKB-SubCell"/>
</dbReference>
<evidence type="ECO:0000256" key="5">
    <source>
        <dbReference type="ARBA" id="ARBA00023098"/>
    </source>
</evidence>
<evidence type="ECO:0000256" key="6">
    <source>
        <dbReference type="ARBA" id="ARBA00023209"/>
    </source>
</evidence>
<reference evidence="11 12" key="1">
    <citation type="submission" date="2017-02" db="EMBL/GenBank/DDBJ databases">
        <authorList>
            <person name="Peterson S.W."/>
        </authorList>
    </citation>
    <scope>NUCLEOTIDE SEQUENCE [LARGE SCALE GENOMIC DNA]</scope>
    <source>
        <strain evidence="11 12">ATCC 51222</strain>
    </source>
</reference>
<keyword evidence="3 10" id="KW-0444">Lipid biosynthesis</keyword>
<evidence type="ECO:0000256" key="4">
    <source>
        <dbReference type="ARBA" id="ARBA00022679"/>
    </source>
</evidence>
<dbReference type="HAMAP" id="MF_00019">
    <property type="entry name" value="PlsX"/>
    <property type="match status" value="1"/>
</dbReference>